<name>A0ACB9DR53_CICIN</name>
<protein>
    <submittedName>
        <fullName evidence="1">Uncharacterized protein</fullName>
    </submittedName>
</protein>
<dbReference type="Proteomes" id="UP001055811">
    <property type="component" value="Linkage Group LG04"/>
</dbReference>
<keyword evidence="2" id="KW-1185">Reference proteome</keyword>
<dbReference type="EMBL" id="CM042012">
    <property type="protein sequence ID" value="KAI3749174.1"/>
    <property type="molecule type" value="Genomic_DNA"/>
</dbReference>
<gene>
    <name evidence="1" type="ORF">L2E82_19781</name>
</gene>
<evidence type="ECO:0000313" key="2">
    <source>
        <dbReference type="Proteomes" id="UP001055811"/>
    </source>
</evidence>
<proteinExistence type="predicted"/>
<organism evidence="1 2">
    <name type="scientific">Cichorium intybus</name>
    <name type="common">Chicory</name>
    <dbReference type="NCBI Taxonomy" id="13427"/>
    <lineage>
        <taxon>Eukaryota</taxon>
        <taxon>Viridiplantae</taxon>
        <taxon>Streptophyta</taxon>
        <taxon>Embryophyta</taxon>
        <taxon>Tracheophyta</taxon>
        <taxon>Spermatophyta</taxon>
        <taxon>Magnoliopsida</taxon>
        <taxon>eudicotyledons</taxon>
        <taxon>Gunneridae</taxon>
        <taxon>Pentapetalae</taxon>
        <taxon>asterids</taxon>
        <taxon>campanulids</taxon>
        <taxon>Asterales</taxon>
        <taxon>Asteraceae</taxon>
        <taxon>Cichorioideae</taxon>
        <taxon>Cichorieae</taxon>
        <taxon>Cichoriinae</taxon>
        <taxon>Cichorium</taxon>
    </lineage>
</organism>
<evidence type="ECO:0000313" key="1">
    <source>
        <dbReference type="EMBL" id="KAI3749174.1"/>
    </source>
</evidence>
<accession>A0ACB9DR53</accession>
<reference evidence="2" key="1">
    <citation type="journal article" date="2022" name="Mol. Ecol. Resour.">
        <title>The genomes of chicory, endive, great burdock and yacon provide insights into Asteraceae palaeo-polyploidization history and plant inulin production.</title>
        <authorList>
            <person name="Fan W."/>
            <person name="Wang S."/>
            <person name="Wang H."/>
            <person name="Wang A."/>
            <person name="Jiang F."/>
            <person name="Liu H."/>
            <person name="Zhao H."/>
            <person name="Xu D."/>
            <person name="Zhang Y."/>
        </authorList>
    </citation>
    <scope>NUCLEOTIDE SEQUENCE [LARGE SCALE GENOMIC DNA]</scope>
    <source>
        <strain evidence="2">cv. Punajuju</strain>
    </source>
</reference>
<comment type="caution">
    <text evidence="1">The sequence shown here is derived from an EMBL/GenBank/DDBJ whole genome shotgun (WGS) entry which is preliminary data.</text>
</comment>
<reference evidence="1 2" key="2">
    <citation type="journal article" date="2022" name="Mol. Ecol. Resour.">
        <title>The genomes of chicory, endive, great burdock and yacon provide insights into Asteraceae paleo-polyploidization history and plant inulin production.</title>
        <authorList>
            <person name="Fan W."/>
            <person name="Wang S."/>
            <person name="Wang H."/>
            <person name="Wang A."/>
            <person name="Jiang F."/>
            <person name="Liu H."/>
            <person name="Zhao H."/>
            <person name="Xu D."/>
            <person name="Zhang Y."/>
        </authorList>
    </citation>
    <scope>NUCLEOTIDE SEQUENCE [LARGE SCALE GENOMIC DNA]</scope>
    <source>
        <strain evidence="2">cv. Punajuju</strain>
        <tissue evidence="1">Leaves</tissue>
    </source>
</reference>
<sequence length="99" mass="10908">MDALNSGHLQPNTPPSAQSPEGNMDLMYGSDKQNPPQQPRMPTNVYRDQPVYNVMPPLQPGGDSTNHDVDIAAVSTTESCHLRSETFASLQILFVYCFV</sequence>